<sequence length="249" mass="27125">MGTMTCICHYCGKLASSSGPPILASFGFSRQAFAKLLEHRTKCGGRSAPVSGEALQRSFLEFSYASYEDEQLCCGATFICPACTPEMLAVPADGNRKLYRFRRSGSSDGSAFWNGLFVAEDSAVAAFVDKIQRSLKKPREEAQVGTPSGQQRGRPRRASKLDGEGMEVAELLPAKAKFFAMDVACKYWPYMGKAANDVEWEEPGGSGVTAGEEVEQVSSYLSRCALTTTYMSEAARLDMLTVHAMGWNR</sequence>
<evidence type="ECO:0000313" key="1">
    <source>
        <dbReference type="EMBL" id="KAI4825100.1"/>
    </source>
</evidence>
<evidence type="ECO:0000313" key="2">
    <source>
        <dbReference type="Proteomes" id="UP001057452"/>
    </source>
</evidence>
<gene>
    <name evidence="1" type="ORF">KUCAC02_020798</name>
</gene>
<keyword evidence="2" id="KW-1185">Reference proteome</keyword>
<accession>A0ACB9XEI9</accession>
<protein>
    <submittedName>
        <fullName evidence="1">Uncharacterized protein</fullName>
    </submittedName>
</protein>
<comment type="caution">
    <text evidence="1">The sequence shown here is derived from an EMBL/GenBank/DDBJ whole genome shotgun (WGS) entry which is preliminary data.</text>
</comment>
<dbReference type="Proteomes" id="UP001057452">
    <property type="component" value="Chromosome 6"/>
</dbReference>
<reference evidence="1" key="1">
    <citation type="submission" date="2022-05" db="EMBL/GenBank/DDBJ databases">
        <title>Chromosome-level genome of Chaenocephalus aceratus.</title>
        <authorList>
            <person name="Park H."/>
        </authorList>
    </citation>
    <scope>NUCLEOTIDE SEQUENCE</scope>
    <source>
        <strain evidence="1">KU_202001</strain>
    </source>
</reference>
<name>A0ACB9XEI9_CHAAC</name>
<proteinExistence type="predicted"/>
<dbReference type="EMBL" id="CM043790">
    <property type="protein sequence ID" value="KAI4825100.1"/>
    <property type="molecule type" value="Genomic_DNA"/>
</dbReference>
<organism evidence="1 2">
    <name type="scientific">Chaenocephalus aceratus</name>
    <name type="common">Blackfin icefish</name>
    <name type="synonym">Chaenichthys aceratus</name>
    <dbReference type="NCBI Taxonomy" id="36190"/>
    <lineage>
        <taxon>Eukaryota</taxon>
        <taxon>Metazoa</taxon>
        <taxon>Chordata</taxon>
        <taxon>Craniata</taxon>
        <taxon>Vertebrata</taxon>
        <taxon>Euteleostomi</taxon>
        <taxon>Actinopterygii</taxon>
        <taxon>Neopterygii</taxon>
        <taxon>Teleostei</taxon>
        <taxon>Neoteleostei</taxon>
        <taxon>Acanthomorphata</taxon>
        <taxon>Eupercaria</taxon>
        <taxon>Perciformes</taxon>
        <taxon>Notothenioidei</taxon>
        <taxon>Channichthyidae</taxon>
        <taxon>Chaenocephalus</taxon>
    </lineage>
</organism>